<dbReference type="Proteomes" id="UP001283341">
    <property type="component" value="Unassembled WGS sequence"/>
</dbReference>
<evidence type="ECO:0000256" key="1">
    <source>
        <dbReference type="SAM" id="MobiDB-lite"/>
    </source>
</evidence>
<feature type="region of interest" description="Disordered" evidence="1">
    <location>
        <begin position="19"/>
        <end position="130"/>
    </location>
</feature>
<organism evidence="2 3">
    <name type="scientific">Apodospora peruviana</name>
    <dbReference type="NCBI Taxonomy" id="516989"/>
    <lineage>
        <taxon>Eukaryota</taxon>
        <taxon>Fungi</taxon>
        <taxon>Dikarya</taxon>
        <taxon>Ascomycota</taxon>
        <taxon>Pezizomycotina</taxon>
        <taxon>Sordariomycetes</taxon>
        <taxon>Sordariomycetidae</taxon>
        <taxon>Sordariales</taxon>
        <taxon>Lasiosphaeriaceae</taxon>
        <taxon>Apodospora</taxon>
    </lineage>
</organism>
<accession>A0AAE0I0H5</accession>
<feature type="compositionally biased region" description="Polar residues" evidence="1">
    <location>
        <begin position="19"/>
        <end position="45"/>
    </location>
</feature>
<feature type="non-terminal residue" evidence="2">
    <location>
        <position position="130"/>
    </location>
</feature>
<sequence>MAYRQLPVAARTLLRSLQHAQSSGSRTTTITSACQLQQRSYTRPTSRLLYAVSNKDDPDDRNTLKPRRSEGTKSGNDDDVAHINGAFNPTETKPEDEMNSARDPEGGSVLDASGGNQGFSKPQGDNPGEG</sequence>
<evidence type="ECO:0000313" key="2">
    <source>
        <dbReference type="EMBL" id="KAK3316151.1"/>
    </source>
</evidence>
<evidence type="ECO:0000313" key="3">
    <source>
        <dbReference type="Proteomes" id="UP001283341"/>
    </source>
</evidence>
<feature type="compositionally biased region" description="Basic and acidic residues" evidence="1">
    <location>
        <begin position="92"/>
        <end position="105"/>
    </location>
</feature>
<dbReference type="PANTHER" id="PTHR42090">
    <property type="match status" value="1"/>
</dbReference>
<proteinExistence type="predicted"/>
<protein>
    <submittedName>
        <fullName evidence="2">Uncharacterized protein</fullName>
    </submittedName>
</protein>
<reference evidence="2" key="2">
    <citation type="submission" date="2023-06" db="EMBL/GenBank/DDBJ databases">
        <authorList>
            <consortium name="Lawrence Berkeley National Laboratory"/>
            <person name="Haridas S."/>
            <person name="Hensen N."/>
            <person name="Bonometti L."/>
            <person name="Westerberg I."/>
            <person name="Brannstrom I.O."/>
            <person name="Guillou S."/>
            <person name="Cros-Aarteil S."/>
            <person name="Calhoun S."/>
            <person name="Kuo A."/>
            <person name="Mondo S."/>
            <person name="Pangilinan J."/>
            <person name="Riley R."/>
            <person name="Labutti K."/>
            <person name="Andreopoulos B."/>
            <person name="Lipzen A."/>
            <person name="Chen C."/>
            <person name="Yanf M."/>
            <person name="Daum C."/>
            <person name="Ng V."/>
            <person name="Clum A."/>
            <person name="Steindorff A."/>
            <person name="Ohm R."/>
            <person name="Martin F."/>
            <person name="Silar P."/>
            <person name="Natvig D."/>
            <person name="Lalanne C."/>
            <person name="Gautier V."/>
            <person name="Ament-Velasquez S.L."/>
            <person name="Kruys A."/>
            <person name="Hutchinson M.I."/>
            <person name="Powell A.J."/>
            <person name="Barry K."/>
            <person name="Miller A.N."/>
            <person name="Grigoriev I.V."/>
            <person name="Debuchy R."/>
            <person name="Gladieux P."/>
            <person name="Thoren M.H."/>
            <person name="Johannesson H."/>
        </authorList>
    </citation>
    <scope>NUCLEOTIDE SEQUENCE</scope>
    <source>
        <strain evidence="2">CBS 118394</strain>
    </source>
</reference>
<dbReference type="PANTHER" id="PTHR42090:SF1">
    <property type="match status" value="1"/>
</dbReference>
<reference evidence="2" key="1">
    <citation type="journal article" date="2023" name="Mol. Phylogenet. Evol.">
        <title>Genome-scale phylogeny and comparative genomics of the fungal order Sordariales.</title>
        <authorList>
            <person name="Hensen N."/>
            <person name="Bonometti L."/>
            <person name="Westerberg I."/>
            <person name="Brannstrom I.O."/>
            <person name="Guillou S."/>
            <person name="Cros-Aarteil S."/>
            <person name="Calhoun S."/>
            <person name="Haridas S."/>
            <person name="Kuo A."/>
            <person name="Mondo S."/>
            <person name="Pangilinan J."/>
            <person name="Riley R."/>
            <person name="LaButti K."/>
            <person name="Andreopoulos B."/>
            <person name="Lipzen A."/>
            <person name="Chen C."/>
            <person name="Yan M."/>
            <person name="Daum C."/>
            <person name="Ng V."/>
            <person name="Clum A."/>
            <person name="Steindorff A."/>
            <person name="Ohm R.A."/>
            <person name="Martin F."/>
            <person name="Silar P."/>
            <person name="Natvig D.O."/>
            <person name="Lalanne C."/>
            <person name="Gautier V."/>
            <person name="Ament-Velasquez S.L."/>
            <person name="Kruys A."/>
            <person name="Hutchinson M.I."/>
            <person name="Powell A.J."/>
            <person name="Barry K."/>
            <person name="Miller A.N."/>
            <person name="Grigoriev I.V."/>
            <person name="Debuchy R."/>
            <person name="Gladieux P."/>
            <person name="Hiltunen Thoren M."/>
            <person name="Johannesson H."/>
        </authorList>
    </citation>
    <scope>NUCLEOTIDE SEQUENCE</scope>
    <source>
        <strain evidence="2">CBS 118394</strain>
    </source>
</reference>
<comment type="caution">
    <text evidence="2">The sequence shown here is derived from an EMBL/GenBank/DDBJ whole genome shotgun (WGS) entry which is preliminary data.</text>
</comment>
<keyword evidence="3" id="KW-1185">Reference proteome</keyword>
<dbReference type="AlphaFoldDB" id="A0AAE0I0H5"/>
<dbReference type="EMBL" id="JAUEDM010000005">
    <property type="protein sequence ID" value="KAK3316151.1"/>
    <property type="molecule type" value="Genomic_DNA"/>
</dbReference>
<name>A0AAE0I0H5_9PEZI</name>
<feature type="compositionally biased region" description="Basic and acidic residues" evidence="1">
    <location>
        <begin position="54"/>
        <end position="81"/>
    </location>
</feature>
<gene>
    <name evidence="2" type="ORF">B0H66DRAFT_443815</name>
</gene>